<dbReference type="RefSeq" id="WP_377913753.1">
    <property type="nucleotide sequence ID" value="NZ_JBHSKS010000004.1"/>
</dbReference>
<name>A0ABW0BWZ1_9BACT</name>
<dbReference type="Proteomes" id="UP001596163">
    <property type="component" value="Unassembled WGS sequence"/>
</dbReference>
<evidence type="ECO:0000313" key="3">
    <source>
        <dbReference type="Proteomes" id="UP001596163"/>
    </source>
</evidence>
<keyword evidence="1" id="KW-0812">Transmembrane</keyword>
<protein>
    <submittedName>
        <fullName evidence="2">Uncharacterized protein</fullName>
    </submittedName>
</protein>
<reference evidence="3" key="1">
    <citation type="journal article" date="2019" name="Int. J. Syst. Evol. Microbiol.">
        <title>The Global Catalogue of Microorganisms (GCM) 10K type strain sequencing project: providing services to taxonomists for standard genome sequencing and annotation.</title>
        <authorList>
            <consortium name="The Broad Institute Genomics Platform"/>
            <consortium name="The Broad Institute Genome Sequencing Center for Infectious Disease"/>
            <person name="Wu L."/>
            <person name="Ma J."/>
        </authorList>
    </citation>
    <scope>NUCLEOTIDE SEQUENCE [LARGE SCALE GENOMIC DNA]</scope>
    <source>
        <strain evidence="3">CGMCC 1.7030</strain>
    </source>
</reference>
<comment type="caution">
    <text evidence="2">The sequence shown here is derived from an EMBL/GenBank/DDBJ whole genome shotgun (WGS) entry which is preliminary data.</text>
</comment>
<evidence type="ECO:0000313" key="2">
    <source>
        <dbReference type="EMBL" id="MFC5191579.1"/>
    </source>
</evidence>
<accession>A0ABW0BWZ1</accession>
<keyword evidence="1" id="KW-0472">Membrane</keyword>
<sequence>MPTRDPVLTPELIKILKIFIFSSFGLVLVFSFFNTYRADNTGQDRTFKVSDAEKLYFLNVRSIHYDRELRRDAGMTLFRHGKRMRSDSLPTIEPMILVSPIKDEAYIFFELLNAEYPISLYTLSDKDSTSVEFSNGNNQDHLKLMNQLKPWIEANYQIVLKKGNQSFPLWSTEEEKEVFKTIAEDYFRLINQAHN</sequence>
<proteinExistence type="predicted"/>
<keyword evidence="3" id="KW-1185">Reference proteome</keyword>
<gene>
    <name evidence="2" type="ORF">ACFPIK_07345</name>
</gene>
<feature type="transmembrane region" description="Helical" evidence="1">
    <location>
        <begin position="12"/>
        <end position="33"/>
    </location>
</feature>
<evidence type="ECO:0000256" key="1">
    <source>
        <dbReference type="SAM" id="Phobius"/>
    </source>
</evidence>
<dbReference type="EMBL" id="JBHSKS010000004">
    <property type="protein sequence ID" value="MFC5191579.1"/>
    <property type="molecule type" value="Genomic_DNA"/>
</dbReference>
<keyword evidence="1" id="KW-1133">Transmembrane helix</keyword>
<organism evidence="2 3">
    <name type="scientific">Algoriphagus aquatilis</name>
    <dbReference type="NCBI Taxonomy" id="490186"/>
    <lineage>
        <taxon>Bacteria</taxon>
        <taxon>Pseudomonadati</taxon>
        <taxon>Bacteroidota</taxon>
        <taxon>Cytophagia</taxon>
        <taxon>Cytophagales</taxon>
        <taxon>Cyclobacteriaceae</taxon>
        <taxon>Algoriphagus</taxon>
    </lineage>
</organism>